<dbReference type="InterPro" id="IPR003657">
    <property type="entry name" value="WRKY_dom"/>
</dbReference>
<dbReference type="EnsemblPlants" id="LPERR07G08540.1">
    <property type="protein sequence ID" value="LPERR07G08540.1"/>
    <property type="gene ID" value="LPERR07G08540"/>
</dbReference>
<evidence type="ECO:0000256" key="4">
    <source>
        <dbReference type="ARBA" id="ARBA00023163"/>
    </source>
</evidence>
<evidence type="ECO:0000256" key="1">
    <source>
        <dbReference type="ARBA" id="ARBA00004123"/>
    </source>
</evidence>
<proteinExistence type="predicted"/>
<name>A0A0D9WXL5_9ORYZ</name>
<evidence type="ECO:0000313" key="9">
    <source>
        <dbReference type="Proteomes" id="UP000032180"/>
    </source>
</evidence>
<dbReference type="InterPro" id="IPR036576">
    <property type="entry name" value="WRKY_dom_sf"/>
</dbReference>
<dbReference type="GO" id="GO:0005634">
    <property type="term" value="C:nucleus"/>
    <property type="evidence" value="ECO:0007669"/>
    <property type="project" value="UniProtKB-SubCell"/>
</dbReference>
<reference evidence="9" key="2">
    <citation type="submission" date="2013-12" db="EMBL/GenBank/DDBJ databases">
        <authorList>
            <person name="Yu Y."/>
            <person name="Lee S."/>
            <person name="de Baynast K."/>
            <person name="Wissotski M."/>
            <person name="Liu L."/>
            <person name="Talag J."/>
            <person name="Goicoechea J."/>
            <person name="Angelova A."/>
            <person name="Jetty R."/>
            <person name="Kudrna D."/>
            <person name="Golser W."/>
            <person name="Rivera L."/>
            <person name="Zhang J."/>
            <person name="Wing R."/>
        </authorList>
    </citation>
    <scope>NUCLEOTIDE SEQUENCE</scope>
</reference>
<evidence type="ECO:0000259" key="7">
    <source>
        <dbReference type="PROSITE" id="PS50811"/>
    </source>
</evidence>
<dbReference type="Gramene" id="LPERR07G08540.1">
    <property type="protein sequence ID" value="LPERR07G08540.1"/>
    <property type="gene ID" value="LPERR07G08540"/>
</dbReference>
<dbReference type="HOGENOM" id="CLU_2100409_0_0_1"/>
<keyword evidence="3" id="KW-0238">DNA-binding</keyword>
<evidence type="ECO:0000256" key="5">
    <source>
        <dbReference type="ARBA" id="ARBA00023242"/>
    </source>
</evidence>
<keyword evidence="4" id="KW-0804">Transcription</keyword>
<dbReference type="Proteomes" id="UP000032180">
    <property type="component" value="Chromosome 7"/>
</dbReference>
<dbReference type="InterPro" id="IPR044810">
    <property type="entry name" value="WRKY_plant"/>
</dbReference>
<reference evidence="8 9" key="1">
    <citation type="submission" date="2012-08" db="EMBL/GenBank/DDBJ databases">
        <title>Oryza genome evolution.</title>
        <authorList>
            <person name="Wing R.A."/>
        </authorList>
    </citation>
    <scope>NUCLEOTIDE SEQUENCE</scope>
</reference>
<feature type="domain" description="WRKY" evidence="7">
    <location>
        <begin position="5"/>
        <end position="73"/>
    </location>
</feature>
<keyword evidence="9" id="KW-1185">Reference proteome</keyword>
<reference evidence="8" key="3">
    <citation type="submission" date="2015-04" db="UniProtKB">
        <authorList>
            <consortium name="EnsemblPlants"/>
        </authorList>
    </citation>
    <scope>IDENTIFICATION</scope>
</reference>
<evidence type="ECO:0000256" key="3">
    <source>
        <dbReference type="ARBA" id="ARBA00023125"/>
    </source>
</evidence>
<feature type="region of interest" description="Disordered" evidence="6">
    <location>
        <begin position="96"/>
        <end position="116"/>
    </location>
</feature>
<comment type="subcellular location">
    <subcellularLocation>
        <location evidence="1">Nucleus</location>
    </subcellularLocation>
</comment>
<dbReference type="GO" id="GO:0000976">
    <property type="term" value="F:transcription cis-regulatory region binding"/>
    <property type="evidence" value="ECO:0007669"/>
    <property type="project" value="TreeGrafter"/>
</dbReference>
<evidence type="ECO:0000256" key="6">
    <source>
        <dbReference type="SAM" id="MobiDB-lite"/>
    </source>
</evidence>
<dbReference type="PANTHER" id="PTHR32096">
    <property type="entry name" value="WRKY TRANSCRIPTION FACTOR 30-RELATED-RELATED"/>
    <property type="match status" value="1"/>
</dbReference>
<dbReference type="Gene3D" id="2.20.25.80">
    <property type="entry name" value="WRKY domain"/>
    <property type="match status" value="1"/>
</dbReference>
<keyword evidence="2" id="KW-0805">Transcription regulation</keyword>
<keyword evidence="5" id="KW-0539">Nucleus</keyword>
<organism evidence="8 9">
    <name type="scientific">Leersia perrieri</name>
    <dbReference type="NCBI Taxonomy" id="77586"/>
    <lineage>
        <taxon>Eukaryota</taxon>
        <taxon>Viridiplantae</taxon>
        <taxon>Streptophyta</taxon>
        <taxon>Embryophyta</taxon>
        <taxon>Tracheophyta</taxon>
        <taxon>Spermatophyta</taxon>
        <taxon>Magnoliopsida</taxon>
        <taxon>Liliopsida</taxon>
        <taxon>Poales</taxon>
        <taxon>Poaceae</taxon>
        <taxon>BOP clade</taxon>
        <taxon>Oryzoideae</taxon>
        <taxon>Oryzeae</taxon>
        <taxon>Oryzinae</taxon>
        <taxon>Leersia</taxon>
    </lineage>
</organism>
<dbReference type="GO" id="GO:0003700">
    <property type="term" value="F:DNA-binding transcription factor activity"/>
    <property type="evidence" value="ECO:0007669"/>
    <property type="project" value="InterPro"/>
</dbReference>
<evidence type="ECO:0000313" key="8">
    <source>
        <dbReference type="EnsemblPlants" id="LPERR07G08540.1"/>
    </source>
</evidence>
<dbReference type="PROSITE" id="PS50811">
    <property type="entry name" value="WRKY"/>
    <property type="match status" value="1"/>
</dbReference>
<evidence type="ECO:0000256" key="2">
    <source>
        <dbReference type="ARBA" id="ARBA00023015"/>
    </source>
</evidence>
<protein>
    <recommendedName>
        <fullName evidence="7">WRKY domain-containing protein</fullName>
    </recommendedName>
</protein>
<dbReference type="SUPFAM" id="SSF118290">
    <property type="entry name" value="WRKY DNA-binding domain"/>
    <property type="match status" value="1"/>
</dbReference>
<dbReference type="STRING" id="77586.A0A0D9WXL5"/>
<sequence length="116" mass="13470">MQSLLVKTMIDDGWNWRKSSQKDILGSKYQRSYFRCSQMHSEGCKARKIVESNNDDLNIWLVTYINEHSHQKGAGPCDEQSPSDLHVQLATTRKRKEFDASNDEITSKKQFSEEQT</sequence>
<dbReference type="AlphaFoldDB" id="A0A0D9WXL5"/>
<accession>A0A0D9WXL5</accession>
<dbReference type="Pfam" id="PF03106">
    <property type="entry name" value="WRKY"/>
    <property type="match status" value="1"/>
</dbReference>
<dbReference type="SMART" id="SM00774">
    <property type="entry name" value="WRKY"/>
    <property type="match status" value="1"/>
</dbReference>
<feature type="compositionally biased region" description="Basic and acidic residues" evidence="6">
    <location>
        <begin position="105"/>
        <end position="116"/>
    </location>
</feature>